<protein>
    <submittedName>
        <fullName evidence="1">Uncharacterized protein</fullName>
    </submittedName>
</protein>
<accession>A0A517XYU8</accession>
<name>A0A517XYU8_9BACT</name>
<proteinExistence type="predicted"/>
<organism evidence="1 2">
    <name type="scientific">Urbifossiella limnaea</name>
    <dbReference type="NCBI Taxonomy" id="2528023"/>
    <lineage>
        <taxon>Bacteria</taxon>
        <taxon>Pseudomonadati</taxon>
        <taxon>Planctomycetota</taxon>
        <taxon>Planctomycetia</taxon>
        <taxon>Gemmatales</taxon>
        <taxon>Gemmataceae</taxon>
        <taxon>Urbifossiella</taxon>
    </lineage>
</organism>
<reference evidence="1 2" key="1">
    <citation type="submission" date="2019-02" db="EMBL/GenBank/DDBJ databases">
        <title>Deep-cultivation of Planctomycetes and their phenomic and genomic characterization uncovers novel biology.</title>
        <authorList>
            <person name="Wiegand S."/>
            <person name="Jogler M."/>
            <person name="Boedeker C."/>
            <person name="Pinto D."/>
            <person name="Vollmers J."/>
            <person name="Rivas-Marin E."/>
            <person name="Kohn T."/>
            <person name="Peeters S.H."/>
            <person name="Heuer A."/>
            <person name="Rast P."/>
            <person name="Oberbeckmann S."/>
            <person name="Bunk B."/>
            <person name="Jeske O."/>
            <person name="Meyerdierks A."/>
            <person name="Storesund J.E."/>
            <person name="Kallscheuer N."/>
            <person name="Luecker S."/>
            <person name="Lage O.M."/>
            <person name="Pohl T."/>
            <person name="Merkel B.J."/>
            <person name="Hornburger P."/>
            <person name="Mueller R.-W."/>
            <person name="Bruemmer F."/>
            <person name="Labrenz M."/>
            <person name="Spormann A.M."/>
            <person name="Op den Camp H."/>
            <person name="Overmann J."/>
            <person name="Amann R."/>
            <person name="Jetten M.S.M."/>
            <person name="Mascher T."/>
            <person name="Medema M.H."/>
            <person name="Devos D.P."/>
            <person name="Kaster A.-K."/>
            <person name="Ovreas L."/>
            <person name="Rohde M."/>
            <person name="Galperin M.Y."/>
            <person name="Jogler C."/>
        </authorList>
    </citation>
    <scope>NUCLEOTIDE SEQUENCE [LARGE SCALE GENOMIC DNA]</scope>
    <source>
        <strain evidence="1 2">ETA_A1</strain>
    </source>
</reference>
<dbReference type="KEGG" id="uli:ETAA1_46840"/>
<dbReference type="EMBL" id="CP036273">
    <property type="protein sequence ID" value="QDU22700.1"/>
    <property type="molecule type" value="Genomic_DNA"/>
</dbReference>
<keyword evidence="2" id="KW-1185">Reference proteome</keyword>
<evidence type="ECO:0000313" key="2">
    <source>
        <dbReference type="Proteomes" id="UP000319576"/>
    </source>
</evidence>
<dbReference type="AlphaFoldDB" id="A0A517XYU8"/>
<sequence>MIVTNPSAFAPQSPAIDVSEARWATEELAALIGRLEADSPVALVLKHARREIASLTQQQQPARVVGPLRIAA</sequence>
<evidence type="ECO:0000313" key="1">
    <source>
        <dbReference type="EMBL" id="QDU22700.1"/>
    </source>
</evidence>
<dbReference type="Proteomes" id="UP000319576">
    <property type="component" value="Chromosome"/>
</dbReference>
<gene>
    <name evidence="1" type="ORF">ETAA1_46840</name>
</gene>